<dbReference type="InterPro" id="IPR000483">
    <property type="entry name" value="Cys-rich_flank_reg_C"/>
</dbReference>
<dbReference type="GO" id="GO:0005886">
    <property type="term" value="C:plasma membrane"/>
    <property type="evidence" value="ECO:0007669"/>
    <property type="project" value="TreeGrafter"/>
</dbReference>
<keyword evidence="5" id="KW-1133">Transmembrane helix</keyword>
<dbReference type="OrthoDB" id="676979at2759"/>
<gene>
    <name evidence="7" type="ORF">HOLleu_07995</name>
</gene>
<dbReference type="InterPro" id="IPR032675">
    <property type="entry name" value="LRR_dom_sf"/>
</dbReference>
<dbReference type="PANTHER" id="PTHR45930">
    <property type="entry name" value="G-PROTEIN COUPLED RECEPTOR 124-LIKE PROTEIN"/>
    <property type="match status" value="1"/>
</dbReference>
<dbReference type="AlphaFoldDB" id="A0A9Q1CHY7"/>
<keyword evidence="5 7" id="KW-0812">Transmembrane</keyword>
<keyword evidence="5" id="KW-0472">Membrane</keyword>
<keyword evidence="4" id="KW-0675">Receptor</keyword>
<dbReference type="EMBL" id="JAIZAY010000003">
    <property type="protein sequence ID" value="KAJ8045068.1"/>
    <property type="molecule type" value="Genomic_DNA"/>
</dbReference>
<reference evidence="7" key="1">
    <citation type="submission" date="2021-10" db="EMBL/GenBank/DDBJ databases">
        <title>Tropical sea cucumber genome reveals ecological adaptation and Cuvierian tubules defense mechanism.</title>
        <authorList>
            <person name="Chen T."/>
        </authorList>
    </citation>
    <scope>NUCLEOTIDE SEQUENCE</scope>
    <source>
        <strain evidence="7">Nanhai2018</strain>
        <tissue evidence="7">Muscle</tissue>
    </source>
</reference>
<evidence type="ECO:0000259" key="6">
    <source>
        <dbReference type="SMART" id="SM00082"/>
    </source>
</evidence>
<evidence type="ECO:0000313" key="7">
    <source>
        <dbReference type="EMBL" id="KAJ8045068.1"/>
    </source>
</evidence>
<accession>A0A9Q1CHY7</accession>
<comment type="caution">
    <text evidence="7">The sequence shown here is derived from an EMBL/GenBank/DDBJ whole genome shotgun (WGS) entry which is preliminary data.</text>
</comment>
<evidence type="ECO:0000256" key="5">
    <source>
        <dbReference type="SAM" id="Phobius"/>
    </source>
</evidence>
<feature type="transmembrane region" description="Helical" evidence="5">
    <location>
        <begin position="128"/>
        <end position="150"/>
    </location>
</feature>
<dbReference type="GO" id="GO:0007166">
    <property type="term" value="P:cell surface receptor signaling pathway"/>
    <property type="evidence" value="ECO:0007669"/>
    <property type="project" value="TreeGrafter"/>
</dbReference>
<dbReference type="SMART" id="SM00082">
    <property type="entry name" value="LRRCT"/>
    <property type="match status" value="1"/>
</dbReference>
<feature type="domain" description="LRRCT" evidence="6">
    <location>
        <begin position="52"/>
        <end position="101"/>
    </location>
</feature>
<evidence type="ECO:0000256" key="1">
    <source>
        <dbReference type="ARBA" id="ARBA00007343"/>
    </source>
</evidence>
<keyword evidence="3" id="KW-0732">Signal</keyword>
<name>A0A9Q1CHY7_HOLLE</name>
<dbReference type="InterPro" id="IPR051963">
    <property type="entry name" value="Adhesion_GPCR_A"/>
</dbReference>
<dbReference type="Proteomes" id="UP001152320">
    <property type="component" value="Chromosome 3"/>
</dbReference>
<keyword evidence="8" id="KW-1185">Reference proteome</keyword>
<dbReference type="Gene3D" id="3.80.10.10">
    <property type="entry name" value="Ribonuclease Inhibitor"/>
    <property type="match status" value="1"/>
</dbReference>
<dbReference type="PANTHER" id="PTHR45930:SF4">
    <property type="entry name" value="ADHESION G PROTEIN-COUPLED RECEPTOR A3"/>
    <property type="match status" value="1"/>
</dbReference>
<proteinExistence type="inferred from homology"/>
<sequence>MTGNAIHTIPRKLFQHLRKFDFIELQVNRIQIFDPYIFNHLSTRVQLFIQRNPIVCDCQALPLLKWLSVSQTSVIHFPTCQSPESLQNQSIYYARLPQDCPHSTQTPVSFSVLPTVHFYPSRDQITPIFISGAVIAALMCICPMLLCAVCRSSHEDSE</sequence>
<comment type="similarity">
    <text evidence="1">Belongs to the G-protein coupled receptor 2 family. Adhesion G-protein coupled receptor (ADGR) subfamily.</text>
</comment>
<evidence type="ECO:0000313" key="8">
    <source>
        <dbReference type="Proteomes" id="UP001152320"/>
    </source>
</evidence>
<dbReference type="SUPFAM" id="SSF52058">
    <property type="entry name" value="L domain-like"/>
    <property type="match status" value="1"/>
</dbReference>
<evidence type="ECO:0000256" key="2">
    <source>
        <dbReference type="ARBA" id="ARBA00022614"/>
    </source>
</evidence>
<organism evidence="7 8">
    <name type="scientific">Holothuria leucospilota</name>
    <name type="common">Black long sea cucumber</name>
    <name type="synonym">Mertensiothuria leucospilota</name>
    <dbReference type="NCBI Taxonomy" id="206669"/>
    <lineage>
        <taxon>Eukaryota</taxon>
        <taxon>Metazoa</taxon>
        <taxon>Echinodermata</taxon>
        <taxon>Eleutherozoa</taxon>
        <taxon>Echinozoa</taxon>
        <taxon>Holothuroidea</taxon>
        <taxon>Aspidochirotacea</taxon>
        <taxon>Aspidochirotida</taxon>
        <taxon>Holothuriidae</taxon>
        <taxon>Holothuria</taxon>
    </lineage>
</organism>
<evidence type="ECO:0000256" key="3">
    <source>
        <dbReference type="ARBA" id="ARBA00022729"/>
    </source>
</evidence>
<keyword evidence="2" id="KW-0433">Leucine-rich repeat</keyword>
<evidence type="ECO:0000256" key="4">
    <source>
        <dbReference type="ARBA" id="ARBA00023170"/>
    </source>
</evidence>
<protein>
    <submittedName>
        <fullName evidence="7">Leucine-rich repeat transmembrane protein FLRT2</fullName>
    </submittedName>
</protein>